<dbReference type="AlphaFoldDB" id="A0AAX4JB76"/>
<organism evidence="2 3">
    <name type="scientific">Vairimorpha necatrix</name>
    <dbReference type="NCBI Taxonomy" id="6039"/>
    <lineage>
        <taxon>Eukaryota</taxon>
        <taxon>Fungi</taxon>
        <taxon>Fungi incertae sedis</taxon>
        <taxon>Microsporidia</taxon>
        <taxon>Nosematidae</taxon>
        <taxon>Vairimorpha</taxon>
    </lineage>
</organism>
<feature type="chain" id="PRO_5043724541" evidence="1">
    <location>
        <begin position="20"/>
        <end position="181"/>
    </location>
</feature>
<dbReference type="GeneID" id="90541022"/>
<dbReference type="EMBL" id="CP142729">
    <property type="protein sequence ID" value="WUR03203.1"/>
    <property type="molecule type" value="Genomic_DNA"/>
</dbReference>
<dbReference type="RefSeq" id="XP_065329348.1">
    <property type="nucleotide sequence ID" value="XM_065473276.1"/>
</dbReference>
<reference evidence="2" key="1">
    <citation type="journal article" date="2024" name="BMC Genomics">
        <title>Functional annotation of a divergent genome using sequence and structure-based similarity.</title>
        <authorList>
            <person name="Svedberg D."/>
            <person name="Winiger R.R."/>
            <person name="Berg A."/>
            <person name="Sharma H."/>
            <person name="Tellgren-Roth C."/>
            <person name="Debrunner-Vossbrinck B.A."/>
            <person name="Vossbrinck C.R."/>
            <person name="Barandun J."/>
        </authorList>
    </citation>
    <scope>NUCLEOTIDE SEQUENCE</scope>
    <source>
        <strain evidence="2">Illinois isolate</strain>
    </source>
</reference>
<dbReference type="KEGG" id="vnx:VNE69_04032"/>
<sequence>MNVVNWFFILLEFVKLSDPISRDIRQRLKGIFNEIDPEEILSNLLKEICHTETPLIEKYTKEEYDLKEFIVFQNVWKIRFEKEVEKFIYYENFLYNKIKKYAFDEINNKIKSLRIYKYNKKKIKGGERDLVNYLLSTKKKYEKSMKQKSKSFQKSVDEIQEDLHLKKNFYGIRMRKNATKS</sequence>
<keyword evidence="1" id="KW-0732">Signal</keyword>
<evidence type="ECO:0000313" key="3">
    <source>
        <dbReference type="Proteomes" id="UP001334084"/>
    </source>
</evidence>
<gene>
    <name evidence="2" type="ORF">VNE69_04032</name>
</gene>
<dbReference type="Proteomes" id="UP001334084">
    <property type="component" value="Chromosome 4"/>
</dbReference>
<protein>
    <submittedName>
        <fullName evidence="2">SP-containing protein</fullName>
    </submittedName>
</protein>
<keyword evidence="3" id="KW-1185">Reference proteome</keyword>
<name>A0AAX4JB76_9MICR</name>
<feature type="signal peptide" evidence="1">
    <location>
        <begin position="1"/>
        <end position="19"/>
    </location>
</feature>
<evidence type="ECO:0000313" key="2">
    <source>
        <dbReference type="EMBL" id="WUR03203.1"/>
    </source>
</evidence>
<evidence type="ECO:0000256" key="1">
    <source>
        <dbReference type="SAM" id="SignalP"/>
    </source>
</evidence>
<accession>A0AAX4JB76</accession>
<proteinExistence type="predicted"/>